<feature type="transmembrane region" description="Helical" evidence="1">
    <location>
        <begin position="15"/>
        <end position="37"/>
    </location>
</feature>
<dbReference type="PANTHER" id="PTHR39608:SF2">
    <property type="entry name" value="MARVEL DOMAIN-CONTAINING PROTEIN"/>
    <property type="match status" value="1"/>
</dbReference>
<gene>
    <name evidence="2" type="ORF">B0H67DRAFT_497102</name>
</gene>
<sequence length="141" mass="15892">MAHGTTRARTGLSPFLMASNVLIWISAVIVMGILSYLISLNGNAGSRVIYMEVISVLTVAFFLIAFFLGSYPGFILLFNLIFSYLWLVAVVFTAEGYTYSNSALLHTVEAFSFIAFFFLLFNVLYDWHLGYRGRWRTSTVV</sequence>
<keyword evidence="1" id="KW-0812">Transmembrane</keyword>
<dbReference type="PANTHER" id="PTHR39608">
    <property type="entry name" value="INTEGRAL MEMBRANE PROTEIN (AFU_ORTHOLOGUE AFUA_5G08640)"/>
    <property type="match status" value="1"/>
</dbReference>
<keyword evidence="1" id="KW-0472">Membrane</keyword>
<dbReference type="AlphaFoldDB" id="A0AA40DPP4"/>
<evidence type="ECO:0008006" key="4">
    <source>
        <dbReference type="Google" id="ProtNLM"/>
    </source>
</evidence>
<keyword evidence="3" id="KW-1185">Reference proteome</keyword>
<accession>A0AA40DPP4</accession>
<feature type="transmembrane region" description="Helical" evidence="1">
    <location>
        <begin position="104"/>
        <end position="125"/>
    </location>
</feature>
<dbReference type="EMBL" id="JAUKUA010000006">
    <property type="protein sequence ID" value="KAK0708637.1"/>
    <property type="molecule type" value="Genomic_DNA"/>
</dbReference>
<name>A0AA40DPP4_9PEZI</name>
<feature type="transmembrane region" description="Helical" evidence="1">
    <location>
        <begin position="49"/>
        <end position="68"/>
    </location>
</feature>
<organism evidence="2 3">
    <name type="scientific">Lasiosphaeris hirsuta</name>
    <dbReference type="NCBI Taxonomy" id="260670"/>
    <lineage>
        <taxon>Eukaryota</taxon>
        <taxon>Fungi</taxon>
        <taxon>Dikarya</taxon>
        <taxon>Ascomycota</taxon>
        <taxon>Pezizomycotina</taxon>
        <taxon>Sordariomycetes</taxon>
        <taxon>Sordariomycetidae</taxon>
        <taxon>Sordariales</taxon>
        <taxon>Lasiosphaeriaceae</taxon>
        <taxon>Lasiosphaeris</taxon>
    </lineage>
</organism>
<evidence type="ECO:0000313" key="2">
    <source>
        <dbReference type="EMBL" id="KAK0708637.1"/>
    </source>
</evidence>
<evidence type="ECO:0000256" key="1">
    <source>
        <dbReference type="SAM" id="Phobius"/>
    </source>
</evidence>
<comment type="caution">
    <text evidence="2">The sequence shown here is derived from an EMBL/GenBank/DDBJ whole genome shotgun (WGS) entry which is preliminary data.</text>
</comment>
<dbReference type="Proteomes" id="UP001172102">
    <property type="component" value="Unassembled WGS sequence"/>
</dbReference>
<protein>
    <recommendedName>
        <fullName evidence="4">MARVEL domain-containing protein</fullName>
    </recommendedName>
</protein>
<keyword evidence="1" id="KW-1133">Transmembrane helix</keyword>
<evidence type="ECO:0000313" key="3">
    <source>
        <dbReference type="Proteomes" id="UP001172102"/>
    </source>
</evidence>
<proteinExistence type="predicted"/>
<feature type="transmembrane region" description="Helical" evidence="1">
    <location>
        <begin position="74"/>
        <end position="92"/>
    </location>
</feature>
<reference evidence="2" key="1">
    <citation type="submission" date="2023-06" db="EMBL/GenBank/DDBJ databases">
        <title>Genome-scale phylogeny and comparative genomics of the fungal order Sordariales.</title>
        <authorList>
            <consortium name="Lawrence Berkeley National Laboratory"/>
            <person name="Hensen N."/>
            <person name="Bonometti L."/>
            <person name="Westerberg I."/>
            <person name="Brannstrom I.O."/>
            <person name="Guillou S."/>
            <person name="Cros-Aarteil S."/>
            <person name="Calhoun S."/>
            <person name="Haridas S."/>
            <person name="Kuo A."/>
            <person name="Mondo S."/>
            <person name="Pangilinan J."/>
            <person name="Riley R."/>
            <person name="Labutti K."/>
            <person name="Andreopoulos B."/>
            <person name="Lipzen A."/>
            <person name="Chen C."/>
            <person name="Yanf M."/>
            <person name="Daum C."/>
            <person name="Ng V."/>
            <person name="Clum A."/>
            <person name="Steindorff A."/>
            <person name="Ohm R."/>
            <person name="Martin F."/>
            <person name="Silar P."/>
            <person name="Natvig D."/>
            <person name="Lalanne C."/>
            <person name="Gautier V."/>
            <person name="Ament-Velasquez S.L."/>
            <person name="Kruys A."/>
            <person name="Hutchinson M.I."/>
            <person name="Powell A.J."/>
            <person name="Barry K."/>
            <person name="Miller A.N."/>
            <person name="Grigoriev I.V."/>
            <person name="Debuchy R."/>
            <person name="Gladieux P."/>
            <person name="Thoren M.H."/>
            <person name="Johannesson H."/>
        </authorList>
    </citation>
    <scope>NUCLEOTIDE SEQUENCE</scope>
    <source>
        <strain evidence="2">SMH4607-1</strain>
    </source>
</reference>